<evidence type="ECO:0000256" key="1">
    <source>
        <dbReference type="ARBA" id="ARBA00022514"/>
    </source>
</evidence>
<accession>A0A7J5Z8X4</accession>
<feature type="chain" id="PRO_5029563108" description="Chemokine interleukin-8-like domain-containing protein" evidence="2">
    <location>
        <begin position="34"/>
        <end position="118"/>
    </location>
</feature>
<dbReference type="Gene3D" id="2.40.50.40">
    <property type="match status" value="1"/>
</dbReference>
<dbReference type="GO" id="GO:0005615">
    <property type="term" value="C:extracellular space"/>
    <property type="evidence" value="ECO:0007669"/>
    <property type="project" value="UniProtKB-KW"/>
</dbReference>
<comment type="caution">
    <text evidence="4">The sequence shown here is derived from an EMBL/GenBank/DDBJ whole genome shotgun (WGS) entry which is preliminary data.</text>
</comment>
<keyword evidence="1" id="KW-0202">Cytokine</keyword>
<dbReference type="OrthoDB" id="9447832at2759"/>
<evidence type="ECO:0000256" key="2">
    <source>
        <dbReference type="SAM" id="SignalP"/>
    </source>
</evidence>
<dbReference type="PANTHER" id="PTHR12015">
    <property type="entry name" value="SMALL INDUCIBLE CYTOKINE A"/>
    <property type="match status" value="1"/>
</dbReference>
<dbReference type="Pfam" id="PF00048">
    <property type="entry name" value="IL8"/>
    <property type="match status" value="1"/>
</dbReference>
<dbReference type="EMBL" id="JAAKFY010000004">
    <property type="protein sequence ID" value="KAF3858013.1"/>
    <property type="molecule type" value="Genomic_DNA"/>
</dbReference>
<dbReference type="InterPro" id="IPR036048">
    <property type="entry name" value="Interleukin_8-like_sf"/>
</dbReference>
<dbReference type="SUPFAM" id="SSF54117">
    <property type="entry name" value="Interleukin 8-like chemokines"/>
    <property type="match status" value="1"/>
</dbReference>
<dbReference type="Proteomes" id="UP000518266">
    <property type="component" value="Unassembled WGS sequence"/>
</dbReference>
<organism evidence="4 5">
    <name type="scientific">Dissostichus mawsoni</name>
    <name type="common">Antarctic cod</name>
    <dbReference type="NCBI Taxonomy" id="36200"/>
    <lineage>
        <taxon>Eukaryota</taxon>
        <taxon>Metazoa</taxon>
        <taxon>Chordata</taxon>
        <taxon>Craniata</taxon>
        <taxon>Vertebrata</taxon>
        <taxon>Euteleostomi</taxon>
        <taxon>Actinopterygii</taxon>
        <taxon>Neopterygii</taxon>
        <taxon>Teleostei</taxon>
        <taxon>Neoteleostei</taxon>
        <taxon>Acanthomorphata</taxon>
        <taxon>Eupercaria</taxon>
        <taxon>Perciformes</taxon>
        <taxon>Notothenioidei</taxon>
        <taxon>Nototheniidae</taxon>
        <taxon>Dissostichus</taxon>
    </lineage>
</organism>
<evidence type="ECO:0000313" key="5">
    <source>
        <dbReference type="Proteomes" id="UP000518266"/>
    </source>
</evidence>
<dbReference type="InterPro" id="IPR039809">
    <property type="entry name" value="Chemokine_b/g/d"/>
</dbReference>
<keyword evidence="5" id="KW-1185">Reference proteome</keyword>
<gene>
    <name evidence="4" type="ORF">F7725_011214</name>
</gene>
<feature type="domain" description="Chemokine interleukin-8-like" evidence="3">
    <location>
        <begin position="37"/>
        <end position="99"/>
    </location>
</feature>
<feature type="signal peptide" evidence="2">
    <location>
        <begin position="1"/>
        <end position="33"/>
    </location>
</feature>
<evidence type="ECO:0000259" key="3">
    <source>
        <dbReference type="SMART" id="SM00199"/>
    </source>
</evidence>
<dbReference type="GO" id="GO:0006955">
    <property type="term" value="P:immune response"/>
    <property type="evidence" value="ECO:0007669"/>
    <property type="project" value="InterPro"/>
</dbReference>
<dbReference type="AlphaFoldDB" id="A0A7J5Z8X4"/>
<protein>
    <recommendedName>
        <fullName evidence="3">Chemokine interleukin-8-like domain-containing protein</fullName>
    </recommendedName>
</protein>
<dbReference type="SMART" id="SM00199">
    <property type="entry name" value="SCY"/>
    <property type="match status" value="1"/>
</dbReference>
<keyword evidence="2" id="KW-0732">Signal</keyword>
<dbReference type="InterPro" id="IPR001811">
    <property type="entry name" value="Chemokine_IL8-like_dom"/>
</dbReference>
<dbReference type="CDD" id="cd00169">
    <property type="entry name" value="Chemokine"/>
    <property type="match status" value="1"/>
</dbReference>
<dbReference type="GO" id="GO:0008009">
    <property type="term" value="F:chemokine activity"/>
    <property type="evidence" value="ECO:0007669"/>
    <property type="project" value="InterPro"/>
</dbReference>
<reference evidence="4 5" key="1">
    <citation type="submission" date="2020-03" db="EMBL/GenBank/DDBJ databases">
        <title>Dissostichus mawsoni Genome sequencing and assembly.</title>
        <authorList>
            <person name="Park H."/>
        </authorList>
    </citation>
    <scope>NUCLEOTIDE SEQUENCE [LARGE SCALE GENOMIC DNA]</scope>
    <source>
        <strain evidence="4">DM0001</strain>
        <tissue evidence="4">Muscle</tissue>
    </source>
</reference>
<name>A0A7J5Z8X4_DISMA</name>
<dbReference type="PANTHER" id="PTHR12015:SF186">
    <property type="entry name" value="C-C MOTIF CHEMOKINE 21-LIKE-RELATED"/>
    <property type="match status" value="1"/>
</dbReference>
<evidence type="ECO:0000313" key="4">
    <source>
        <dbReference type="EMBL" id="KAF3858013.1"/>
    </source>
</evidence>
<proteinExistence type="predicted"/>
<sequence>MGVQFPMSCYTDLTMRFNTLILLSLTCVCLALAQTTYDDCCLKYVKMLGRSTQRHAVAYRLQVPDGGCNIPAVIFTMKRGREFCANPKDKWVTVLRKKIDRGPRGHKKLMKHDQPYRG</sequence>